<evidence type="ECO:0000313" key="1">
    <source>
        <dbReference type="EMBL" id="AIY18376.2"/>
    </source>
</evidence>
<organism evidence="1 2">
    <name type="scientific">Nocardioides simplex</name>
    <name type="common">Arthrobacter simplex</name>
    <dbReference type="NCBI Taxonomy" id="2045"/>
    <lineage>
        <taxon>Bacteria</taxon>
        <taxon>Bacillati</taxon>
        <taxon>Actinomycetota</taxon>
        <taxon>Actinomycetes</taxon>
        <taxon>Propionibacteriales</taxon>
        <taxon>Nocardioidaceae</taxon>
        <taxon>Pimelobacter</taxon>
    </lineage>
</organism>
<protein>
    <submittedName>
        <fullName evidence="1">Uncharacterized protein</fullName>
    </submittedName>
</protein>
<sequence length="164" mass="18191">MRDTARWALNNLVSSTVMTATPVASCDPAVNPGVDYRFADRDLGAGVYGSAECQVWSSSTVCGRYRINANRAEIVAALSSTDDMYSDGAEQSGERELNFKANWCHELGHTVTLEHHPVNFANRFSYYNGEGDRARDCMVRGHVEVSSNWLRYNAHHVSDVASRL</sequence>
<dbReference type="HOGENOM" id="CLU_1617300_0_0_11"/>
<gene>
    <name evidence="1" type="ORF">KR76_19305</name>
</gene>
<name>A0A0A1DLU2_NOCSI</name>
<reference evidence="1 2" key="1">
    <citation type="journal article" date="2015" name="Genome Announc.">
        <title>Complete Genome Sequence of Steroid-Transforming Nocardioides simplex VKM Ac-2033D.</title>
        <authorList>
            <person name="Shtratnikova V.Y."/>
            <person name="Schelkunov M.I."/>
            <person name="Pekov Y.A."/>
            <person name="Fokina V.V."/>
            <person name="Logacheva M.D."/>
            <person name="Sokolov S.L."/>
            <person name="Bragin E.Y."/>
            <person name="Ashapkin V.V."/>
            <person name="Donova M.V."/>
        </authorList>
    </citation>
    <scope>NUCLEOTIDE SEQUENCE [LARGE SCALE GENOMIC DNA]</scope>
    <source>
        <strain evidence="1 2">VKM Ac-2033D</strain>
    </source>
</reference>
<dbReference type="AlphaFoldDB" id="A0A0A1DLU2"/>
<evidence type="ECO:0000313" key="2">
    <source>
        <dbReference type="Proteomes" id="UP000030300"/>
    </source>
</evidence>
<dbReference type="EMBL" id="CP009896">
    <property type="protein sequence ID" value="AIY18376.2"/>
    <property type="molecule type" value="Genomic_DNA"/>
</dbReference>
<keyword evidence="2" id="KW-1185">Reference proteome</keyword>
<dbReference type="Proteomes" id="UP000030300">
    <property type="component" value="Chromosome"/>
</dbReference>
<dbReference type="KEGG" id="psim:KR76_19305"/>
<accession>A0A0A1DLU2</accession>
<proteinExistence type="predicted"/>